<dbReference type="eggNOG" id="COG1309">
    <property type="taxonomic scope" value="Bacteria"/>
</dbReference>
<reference evidence="4 5" key="1">
    <citation type="journal article" date="2013" name="Genome Announc.">
        <title>Whole-Genome Sequence of the Clinical Strain Corynebacterium argentoratense DSM 44202, Isolated from a Human Throat Specimen.</title>
        <authorList>
            <person name="Bomholt C."/>
            <person name="Glaub A."/>
            <person name="Gravermann K."/>
            <person name="Albersmeier A."/>
            <person name="Brinkrolf K."/>
            <person name="Ruckert C."/>
            <person name="Tauch A."/>
        </authorList>
    </citation>
    <scope>NUCLEOTIDE SEQUENCE [LARGE SCALE GENOMIC DNA]</scope>
    <source>
        <strain evidence="4">DSM 44202</strain>
    </source>
</reference>
<feature type="DNA-binding region" description="H-T-H motif" evidence="2">
    <location>
        <begin position="35"/>
        <end position="54"/>
    </location>
</feature>
<dbReference type="PATRIC" id="fig|1348662.3.peg.1498"/>
<dbReference type="KEGG" id="caz:CARG_07570"/>
<name>U3GWB4_9CORY</name>
<protein>
    <recommendedName>
        <fullName evidence="3">HTH tetR-type domain-containing protein</fullName>
    </recommendedName>
</protein>
<dbReference type="AlphaFoldDB" id="U3GWB4"/>
<dbReference type="PANTHER" id="PTHR30328:SF54">
    <property type="entry name" value="HTH-TYPE TRANSCRIPTIONAL REPRESSOR SCO4008"/>
    <property type="match status" value="1"/>
</dbReference>
<dbReference type="SUPFAM" id="SSF46689">
    <property type="entry name" value="Homeodomain-like"/>
    <property type="match status" value="1"/>
</dbReference>
<organism evidence="4 5">
    <name type="scientific">Corynebacterium argentoratense DSM 44202</name>
    <dbReference type="NCBI Taxonomy" id="1348662"/>
    <lineage>
        <taxon>Bacteria</taxon>
        <taxon>Bacillati</taxon>
        <taxon>Actinomycetota</taxon>
        <taxon>Actinomycetes</taxon>
        <taxon>Mycobacteriales</taxon>
        <taxon>Corynebacteriaceae</taxon>
        <taxon>Corynebacterium</taxon>
    </lineage>
</organism>
<dbReference type="InterPro" id="IPR041474">
    <property type="entry name" value="NicS_C"/>
</dbReference>
<evidence type="ECO:0000313" key="5">
    <source>
        <dbReference type="Proteomes" id="UP000016943"/>
    </source>
</evidence>
<evidence type="ECO:0000259" key="3">
    <source>
        <dbReference type="PROSITE" id="PS50977"/>
    </source>
</evidence>
<dbReference type="InterPro" id="IPR009057">
    <property type="entry name" value="Homeodomain-like_sf"/>
</dbReference>
<keyword evidence="1 2" id="KW-0238">DNA-binding</keyword>
<dbReference type="EMBL" id="CP006365">
    <property type="protein sequence ID" value="AGU15634.1"/>
    <property type="molecule type" value="Genomic_DNA"/>
</dbReference>
<proteinExistence type="predicted"/>
<dbReference type="Proteomes" id="UP000016943">
    <property type="component" value="Chromosome"/>
</dbReference>
<dbReference type="PROSITE" id="PS50977">
    <property type="entry name" value="HTH_TETR_2"/>
    <property type="match status" value="1"/>
</dbReference>
<evidence type="ECO:0000313" key="4">
    <source>
        <dbReference type="EMBL" id="AGU15634.1"/>
    </source>
</evidence>
<gene>
    <name evidence="4" type="ORF">CARG_07570</name>
</gene>
<dbReference type="GO" id="GO:0003677">
    <property type="term" value="F:DNA binding"/>
    <property type="evidence" value="ECO:0007669"/>
    <property type="project" value="UniProtKB-UniRule"/>
</dbReference>
<keyword evidence="5" id="KW-1185">Reference proteome</keyword>
<dbReference type="InterPro" id="IPR050109">
    <property type="entry name" value="HTH-type_TetR-like_transc_reg"/>
</dbReference>
<dbReference type="GO" id="GO:0006355">
    <property type="term" value="P:regulation of DNA-templated transcription"/>
    <property type="evidence" value="ECO:0007669"/>
    <property type="project" value="UniProtKB-ARBA"/>
</dbReference>
<dbReference type="Pfam" id="PF17938">
    <property type="entry name" value="TetR_C_29"/>
    <property type="match status" value="1"/>
</dbReference>
<dbReference type="Pfam" id="PF00440">
    <property type="entry name" value="TetR_N"/>
    <property type="match status" value="1"/>
</dbReference>
<feature type="domain" description="HTH tetR-type" evidence="3">
    <location>
        <begin position="12"/>
        <end position="72"/>
    </location>
</feature>
<dbReference type="Gene3D" id="1.10.357.10">
    <property type="entry name" value="Tetracycline Repressor, domain 2"/>
    <property type="match status" value="1"/>
</dbReference>
<evidence type="ECO:0000256" key="2">
    <source>
        <dbReference type="PROSITE-ProRule" id="PRU00335"/>
    </source>
</evidence>
<evidence type="ECO:0000256" key="1">
    <source>
        <dbReference type="ARBA" id="ARBA00023125"/>
    </source>
</evidence>
<dbReference type="HOGENOM" id="CLU_069356_1_2_11"/>
<dbReference type="PANTHER" id="PTHR30328">
    <property type="entry name" value="TRANSCRIPTIONAL REPRESSOR"/>
    <property type="match status" value="1"/>
</dbReference>
<dbReference type="STRING" id="1348662.CARG_07570"/>
<dbReference type="InterPro" id="IPR001647">
    <property type="entry name" value="HTH_TetR"/>
</dbReference>
<dbReference type="InterPro" id="IPR036271">
    <property type="entry name" value="Tet_transcr_reg_TetR-rel_C_sf"/>
</dbReference>
<accession>U3GWB4</accession>
<dbReference type="SUPFAM" id="SSF48498">
    <property type="entry name" value="Tetracyclin repressor-like, C-terminal domain"/>
    <property type="match status" value="1"/>
</dbReference>
<sequence>MTDDLDFAPNNNQSEDIATAVALEHFARYGYDETRLDTIAQESAISKRMIHYYFGDKQGLYVRALQLAIKLLRPLPQAMELDSTVPVDAVVKVVEAIVDQMASHPMAVRMVVLENLFGHANMKNATPLADQSSIVLQLDKILMLGQDSGAFRPGVSALDVYAIISSMSMFRVTNPATFANLYATDLRSEDNTAGMKRLVVDAVLSFLTSNMQPHGAMSYLVQENHADRDSSIYDES</sequence>